<gene>
    <name evidence="1" type="ORF">COCCADRAFT_42780</name>
</gene>
<evidence type="ECO:0000313" key="2">
    <source>
        <dbReference type="Proteomes" id="UP000053841"/>
    </source>
</evidence>
<reference evidence="1 2" key="1">
    <citation type="journal article" date="2013" name="PLoS Genet.">
        <title>Comparative genome structure, secondary metabolite, and effector coding capacity across Cochliobolus pathogens.</title>
        <authorList>
            <person name="Condon B.J."/>
            <person name="Leng Y."/>
            <person name="Wu D."/>
            <person name="Bushley K.E."/>
            <person name="Ohm R.A."/>
            <person name="Otillar R."/>
            <person name="Martin J."/>
            <person name="Schackwitz W."/>
            <person name="Grimwood J."/>
            <person name="MohdZainudin N."/>
            <person name="Xue C."/>
            <person name="Wang R."/>
            <person name="Manning V.A."/>
            <person name="Dhillon B."/>
            <person name="Tu Z.J."/>
            <person name="Steffenson B.J."/>
            <person name="Salamov A."/>
            <person name="Sun H."/>
            <person name="Lowry S."/>
            <person name="LaButti K."/>
            <person name="Han J."/>
            <person name="Copeland A."/>
            <person name="Lindquist E."/>
            <person name="Barry K."/>
            <person name="Schmutz J."/>
            <person name="Baker S.E."/>
            <person name="Ciuffetti L.M."/>
            <person name="Grigoriev I.V."/>
            <person name="Zhong S."/>
            <person name="Turgeon B.G."/>
        </authorList>
    </citation>
    <scope>NUCLEOTIDE SEQUENCE [LARGE SCALE GENOMIC DNA]</scope>
    <source>
        <strain evidence="1 2">26-R-13</strain>
    </source>
</reference>
<proteinExistence type="predicted"/>
<organism evidence="1 2">
    <name type="scientific">Cochliobolus carbonum (strain 26-R-13)</name>
    <name type="common">Maize leaf spot fungus</name>
    <name type="synonym">Bipolaris zeicola</name>
    <dbReference type="NCBI Taxonomy" id="930089"/>
    <lineage>
        <taxon>Eukaryota</taxon>
        <taxon>Fungi</taxon>
        <taxon>Dikarya</taxon>
        <taxon>Ascomycota</taxon>
        <taxon>Pezizomycotina</taxon>
        <taxon>Dothideomycetes</taxon>
        <taxon>Pleosporomycetidae</taxon>
        <taxon>Pleosporales</taxon>
        <taxon>Pleosporineae</taxon>
        <taxon>Pleosporaceae</taxon>
        <taxon>Bipolaris</taxon>
    </lineage>
</organism>
<feature type="non-terminal residue" evidence="1">
    <location>
        <position position="1"/>
    </location>
</feature>
<dbReference type="HOGENOM" id="CLU_183932_0_0_1"/>
<sequence length="75" mass="8047">EPFPLGKRACSYNGCKCNSRGKQLTVCGNCVWSDNNAYVVTTKRVSTHIFECAPNGNCCDYGKASDCGSASARCK</sequence>
<evidence type="ECO:0000313" key="1">
    <source>
        <dbReference type="EMBL" id="EUC33383.1"/>
    </source>
</evidence>
<dbReference type="eggNOG" id="ENOG502STSG">
    <property type="taxonomic scope" value="Eukaryota"/>
</dbReference>
<dbReference type="Proteomes" id="UP000053841">
    <property type="component" value="Unassembled WGS sequence"/>
</dbReference>
<dbReference type="EMBL" id="KI964612">
    <property type="protein sequence ID" value="EUC33383.1"/>
    <property type="molecule type" value="Genomic_DNA"/>
</dbReference>
<dbReference type="GeneID" id="19149712"/>
<feature type="non-terminal residue" evidence="1">
    <location>
        <position position="75"/>
    </location>
</feature>
<accession>W6Y6B7</accession>
<protein>
    <submittedName>
        <fullName evidence="1">Uncharacterized protein</fullName>
    </submittedName>
</protein>
<dbReference type="AlphaFoldDB" id="W6Y6B7"/>
<name>W6Y6B7_COCC2</name>
<dbReference type="RefSeq" id="XP_007712364.1">
    <property type="nucleotide sequence ID" value="XM_007714174.1"/>
</dbReference>
<dbReference type="KEGG" id="bze:COCCADRAFT_42780"/>
<keyword evidence="2" id="KW-1185">Reference proteome</keyword>
<dbReference type="OrthoDB" id="5394791at2759"/>